<dbReference type="InParanoid" id="F8PEW2"/>
<evidence type="ECO:0000313" key="3">
    <source>
        <dbReference type="Proteomes" id="UP000008063"/>
    </source>
</evidence>
<reference evidence="3" key="1">
    <citation type="journal article" date="2011" name="Science">
        <title>The plant cell wall-decomposing machinery underlies the functional diversity of forest fungi.</title>
        <authorList>
            <person name="Eastwood D.C."/>
            <person name="Floudas D."/>
            <person name="Binder M."/>
            <person name="Majcherczyk A."/>
            <person name="Schneider P."/>
            <person name="Aerts A."/>
            <person name="Asiegbu F.O."/>
            <person name="Baker S.E."/>
            <person name="Barry K."/>
            <person name="Bendiksby M."/>
            <person name="Blumentritt M."/>
            <person name="Coutinho P.M."/>
            <person name="Cullen D."/>
            <person name="de Vries R.P."/>
            <person name="Gathman A."/>
            <person name="Goodell B."/>
            <person name="Henrissat B."/>
            <person name="Ihrmark K."/>
            <person name="Kauserud H."/>
            <person name="Kohler A."/>
            <person name="LaButti K."/>
            <person name="Lapidus A."/>
            <person name="Lavin J.L."/>
            <person name="Lee Y.-H."/>
            <person name="Lindquist E."/>
            <person name="Lilly W."/>
            <person name="Lucas S."/>
            <person name="Morin E."/>
            <person name="Murat C."/>
            <person name="Oguiza J.A."/>
            <person name="Park J."/>
            <person name="Pisabarro A.G."/>
            <person name="Riley R."/>
            <person name="Rosling A."/>
            <person name="Salamov A."/>
            <person name="Schmidt O."/>
            <person name="Schmutz J."/>
            <person name="Skrede I."/>
            <person name="Stenlid J."/>
            <person name="Wiebenga A."/>
            <person name="Xie X."/>
            <person name="Kuees U."/>
            <person name="Hibbett D.S."/>
            <person name="Hoffmeister D."/>
            <person name="Hoegberg N."/>
            <person name="Martin F."/>
            <person name="Grigoriev I.V."/>
            <person name="Watkinson S.C."/>
        </authorList>
    </citation>
    <scope>NUCLEOTIDE SEQUENCE [LARGE SCALE GENOMIC DNA]</scope>
    <source>
        <strain evidence="3">strain S7.3</strain>
    </source>
</reference>
<accession>F8PEW2</accession>
<dbReference type="OMA" id="SIMLIPE"/>
<dbReference type="eggNOG" id="ENOG502STIY">
    <property type="taxonomic scope" value="Eukaryota"/>
</dbReference>
<sequence>MSLFSFLPSILNYASLSVASTVVRDNAALLSPEPEKYDVQAGQHDVPMVKPNIIFNLNPSAYAEHLFKMVRPFNTLENIKENGGVTLHTNGIDTSVLPFDAWERVIALGKALQTNILLVLDDIANNYHVVDKIHEFKSTMTAIMVKASGLREDLSKAAEAHGITLEALSDELAALFAKVLDELQVEFPAPDEAPSHELRKEMVSRVLDRVEEEIVHIGVKYGVSETNLRAHIDGIKSPIEKLTILTGDLIEEHPVLFDVLVVTASIMLIPEGFILRPLLSLFGFGPYGPVKGRSAAAWCQRRFFGAVVTKGSWFSLLQRAGMRFVTSWWEKLVVGIGAALVAIGVKRA</sequence>
<feature type="signal peptide" evidence="1">
    <location>
        <begin position="1"/>
        <end position="19"/>
    </location>
</feature>
<dbReference type="HOGENOM" id="CLU_068522_0_0_1"/>
<evidence type="ECO:0000313" key="2">
    <source>
        <dbReference type="EMBL" id="EGO04173.1"/>
    </source>
</evidence>
<dbReference type="InterPro" id="IPR038213">
    <property type="entry name" value="IFI6/IFI27-like_sf"/>
</dbReference>
<proteinExistence type="predicted"/>
<organism evidence="3">
    <name type="scientific">Serpula lacrymans var. lacrymans (strain S7.3)</name>
    <name type="common">Dry rot fungus</name>
    <dbReference type="NCBI Taxonomy" id="936435"/>
    <lineage>
        <taxon>Eukaryota</taxon>
        <taxon>Fungi</taxon>
        <taxon>Dikarya</taxon>
        <taxon>Basidiomycota</taxon>
        <taxon>Agaricomycotina</taxon>
        <taxon>Agaricomycetes</taxon>
        <taxon>Agaricomycetidae</taxon>
        <taxon>Boletales</taxon>
        <taxon>Coniophorineae</taxon>
        <taxon>Serpulaceae</taxon>
        <taxon>Serpula</taxon>
    </lineage>
</organism>
<name>F8PEW2_SERL3</name>
<dbReference type="EMBL" id="GL945474">
    <property type="protein sequence ID" value="EGO04173.1"/>
    <property type="molecule type" value="Genomic_DNA"/>
</dbReference>
<keyword evidence="3" id="KW-1185">Reference proteome</keyword>
<gene>
    <name evidence="2" type="ORF">SERLA73DRAFT_67888</name>
</gene>
<evidence type="ECO:0000256" key="1">
    <source>
        <dbReference type="SAM" id="SignalP"/>
    </source>
</evidence>
<feature type="chain" id="PRO_5003382148" evidence="1">
    <location>
        <begin position="20"/>
        <end position="348"/>
    </location>
</feature>
<dbReference type="AlphaFoldDB" id="F8PEW2"/>
<dbReference type="OrthoDB" id="440424at2759"/>
<dbReference type="Proteomes" id="UP000008063">
    <property type="component" value="Unassembled WGS sequence"/>
</dbReference>
<protein>
    <submittedName>
        <fullName evidence="2">Uncharacterized protein</fullName>
    </submittedName>
</protein>
<keyword evidence="1" id="KW-0732">Signal</keyword>
<dbReference type="Gene3D" id="6.10.110.10">
    <property type="match status" value="1"/>
</dbReference>